<keyword evidence="4" id="KW-0418">Kinase</keyword>
<keyword evidence="3" id="KW-0547">Nucleotide-binding</keyword>
<reference evidence="7 8" key="1">
    <citation type="journal article" date="2014" name="BMC Genomics">
        <title>Genome sequencing of four Aureobasidium pullulans varieties: biotechnological potential, stress tolerance, and description of new species.</title>
        <authorList>
            <person name="Gostin Ar C."/>
            <person name="Ohm R.A."/>
            <person name="Kogej T."/>
            <person name="Sonjak S."/>
            <person name="Turk M."/>
            <person name="Zajc J."/>
            <person name="Zalar P."/>
            <person name="Grube M."/>
            <person name="Sun H."/>
            <person name="Han J."/>
            <person name="Sharma A."/>
            <person name="Chiniquy J."/>
            <person name="Ngan C.Y."/>
            <person name="Lipzen A."/>
            <person name="Barry K."/>
            <person name="Grigoriev I.V."/>
            <person name="Gunde-Cimerman N."/>
        </authorList>
    </citation>
    <scope>NUCLEOTIDE SEQUENCE [LARGE SCALE GENOMIC DNA]</scope>
    <source>
        <strain evidence="7 8">EXF-2481</strain>
    </source>
</reference>
<dbReference type="InterPro" id="IPR050660">
    <property type="entry name" value="NEK_Ser/Thr_kinase"/>
</dbReference>
<dbReference type="PROSITE" id="PS50011">
    <property type="entry name" value="PROTEIN_KINASE_DOM"/>
    <property type="match status" value="1"/>
</dbReference>
<dbReference type="SMART" id="SM00220">
    <property type="entry name" value="S_TKc"/>
    <property type="match status" value="1"/>
</dbReference>
<accession>A0A074YI78</accession>
<dbReference type="GO" id="GO:0004674">
    <property type="term" value="F:protein serine/threonine kinase activity"/>
    <property type="evidence" value="ECO:0007669"/>
    <property type="project" value="UniProtKB-EC"/>
</dbReference>
<protein>
    <recommendedName>
        <fullName evidence="1">non-specific serine/threonine protein kinase</fullName>
        <ecNumber evidence="1">2.7.11.1</ecNumber>
    </recommendedName>
</protein>
<dbReference type="Gene3D" id="1.10.510.10">
    <property type="entry name" value="Transferase(Phosphotransferase) domain 1"/>
    <property type="match status" value="1"/>
</dbReference>
<dbReference type="RefSeq" id="XP_013342199.1">
    <property type="nucleotide sequence ID" value="XM_013486745.1"/>
</dbReference>
<name>A0A074YI78_AURSE</name>
<sequence>MSNWGLSIMKSKPGWAQDEANWVSAKQLGQPYLWKLLQDLARAVYAMDNPTGDGLPGDSFVGHIDFKPENIFLCMPDESEFPKYPIAKLADFGGAIVSGPYDDRQTHRDKMQTTAMTNGYVAPEVLRFRLMPGENHEVPARDSKPGVTLHNTPRRITTAVNVWNLGLIIAELMCPKKFYAPALTLKAYDARDAWIDDFVKQKDSMTNYSELLKDTVICCLKYFPDQRPTPTQLLTLIDKGVKDHAGLMQNRDCLDPKKYNGQHDLPPKVAIIDKYIVTHPEDEEDWEMTEEIYPQAGTSDEEHWENVRRSTAVAGAAPQDTPMVDFVLGPRARTSLLNFFGAAPRIIAGTIDTAGIADALNNDMVP</sequence>
<dbReference type="PANTHER" id="PTHR43671">
    <property type="entry name" value="SERINE/THREONINE-PROTEIN KINASE NEK"/>
    <property type="match status" value="1"/>
</dbReference>
<dbReference type="HOGENOM" id="CLU_756454_0_0_1"/>
<evidence type="ECO:0000313" key="8">
    <source>
        <dbReference type="Proteomes" id="UP000030641"/>
    </source>
</evidence>
<dbReference type="InterPro" id="IPR008271">
    <property type="entry name" value="Ser/Thr_kinase_AS"/>
</dbReference>
<gene>
    <name evidence="7" type="ORF">AUEXF2481DRAFT_6376</name>
</gene>
<dbReference type="PANTHER" id="PTHR43671:SF13">
    <property type="entry name" value="SERINE_THREONINE-PROTEIN KINASE NEK2"/>
    <property type="match status" value="1"/>
</dbReference>
<evidence type="ECO:0000259" key="6">
    <source>
        <dbReference type="PROSITE" id="PS50011"/>
    </source>
</evidence>
<dbReference type="InterPro" id="IPR000719">
    <property type="entry name" value="Prot_kinase_dom"/>
</dbReference>
<dbReference type="EC" id="2.7.11.1" evidence="1"/>
<dbReference type="EMBL" id="KL584764">
    <property type="protein sequence ID" value="KEQ93792.1"/>
    <property type="molecule type" value="Genomic_DNA"/>
</dbReference>
<evidence type="ECO:0000256" key="1">
    <source>
        <dbReference type="ARBA" id="ARBA00012513"/>
    </source>
</evidence>
<evidence type="ECO:0000256" key="2">
    <source>
        <dbReference type="ARBA" id="ARBA00022679"/>
    </source>
</evidence>
<evidence type="ECO:0000256" key="3">
    <source>
        <dbReference type="ARBA" id="ARBA00022741"/>
    </source>
</evidence>
<dbReference type="OrthoDB" id="310217at2759"/>
<proteinExistence type="predicted"/>
<feature type="domain" description="Protein kinase" evidence="6">
    <location>
        <begin position="1"/>
        <end position="247"/>
    </location>
</feature>
<dbReference type="InterPro" id="IPR011009">
    <property type="entry name" value="Kinase-like_dom_sf"/>
</dbReference>
<evidence type="ECO:0000256" key="5">
    <source>
        <dbReference type="ARBA" id="ARBA00022840"/>
    </source>
</evidence>
<dbReference type="PROSITE" id="PS00108">
    <property type="entry name" value="PROTEIN_KINASE_ST"/>
    <property type="match status" value="1"/>
</dbReference>
<dbReference type="STRING" id="1043005.A0A074YI78"/>
<dbReference type="Pfam" id="PF00069">
    <property type="entry name" value="Pkinase"/>
    <property type="match status" value="1"/>
</dbReference>
<keyword evidence="8" id="KW-1185">Reference proteome</keyword>
<dbReference type="GO" id="GO:0005524">
    <property type="term" value="F:ATP binding"/>
    <property type="evidence" value="ECO:0007669"/>
    <property type="project" value="UniProtKB-KW"/>
</dbReference>
<dbReference type="SUPFAM" id="SSF56112">
    <property type="entry name" value="Protein kinase-like (PK-like)"/>
    <property type="match status" value="1"/>
</dbReference>
<dbReference type="Proteomes" id="UP000030641">
    <property type="component" value="Unassembled WGS sequence"/>
</dbReference>
<evidence type="ECO:0000256" key="4">
    <source>
        <dbReference type="ARBA" id="ARBA00022777"/>
    </source>
</evidence>
<evidence type="ECO:0000313" key="7">
    <source>
        <dbReference type="EMBL" id="KEQ93792.1"/>
    </source>
</evidence>
<dbReference type="InParanoid" id="A0A074YI78"/>
<dbReference type="GeneID" id="25369815"/>
<keyword evidence="2" id="KW-0808">Transferase</keyword>
<keyword evidence="5" id="KW-0067">ATP-binding</keyword>
<organism evidence="7 8">
    <name type="scientific">Aureobasidium subglaciale (strain EXF-2481)</name>
    <name type="common">Aureobasidium pullulans var. subglaciale</name>
    <dbReference type="NCBI Taxonomy" id="1043005"/>
    <lineage>
        <taxon>Eukaryota</taxon>
        <taxon>Fungi</taxon>
        <taxon>Dikarya</taxon>
        <taxon>Ascomycota</taxon>
        <taxon>Pezizomycotina</taxon>
        <taxon>Dothideomycetes</taxon>
        <taxon>Dothideomycetidae</taxon>
        <taxon>Dothideales</taxon>
        <taxon>Saccotheciaceae</taxon>
        <taxon>Aureobasidium</taxon>
    </lineage>
</organism>
<dbReference type="AlphaFoldDB" id="A0A074YI78"/>